<comment type="caution">
    <text evidence="2">The sequence shown here is derived from an EMBL/GenBank/DDBJ whole genome shotgun (WGS) entry which is preliminary data.</text>
</comment>
<feature type="region of interest" description="Disordered" evidence="1">
    <location>
        <begin position="1"/>
        <end position="26"/>
    </location>
</feature>
<dbReference type="Gramene" id="OMO51857">
    <property type="protein sequence ID" value="OMO51857"/>
    <property type="gene ID" value="CCACVL1_29549"/>
</dbReference>
<name>A0A1R3G1D0_COCAP</name>
<protein>
    <submittedName>
        <fullName evidence="2">IKI3-like protein</fullName>
    </submittedName>
</protein>
<dbReference type="STRING" id="210143.A0A1R3G1D0"/>
<evidence type="ECO:0000313" key="2">
    <source>
        <dbReference type="EMBL" id="OMO51857.1"/>
    </source>
</evidence>
<sequence length="139" mass="15477">MQTNPDACSQNRKRKRRAHRHSTEAAPPLSPSVILFYYHANSEDYDCSVYALNTAAVLEDKGDDTKPLPQPLFRFHQNKFPILPGYAALGSKIYIFGGINSVKNKKKKNQSGMVQLASSTFTMLDNPGTFGHPIACFPM</sequence>
<evidence type="ECO:0000256" key="1">
    <source>
        <dbReference type="SAM" id="MobiDB-lite"/>
    </source>
</evidence>
<feature type="compositionally biased region" description="Basic residues" evidence="1">
    <location>
        <begin position="11"/>
        <end position="20"/>
    </location>
</feature>
<feature type="compositionally biased region" description="Polar residues" evidence="1">
    <location>
        <begin position="1"/>
        <end position="10"/>
    </location>
</feature>
<organism evidence="2 3">
    <name type="scientific">Corchorus capsularis</name>
    <name type="common">Jute</name>
    <dbReference type="NCBI Taxonomy" id="210143"/>
    <lineage>
        <taxon>Eukaryota</taxon>
        <taxon>Viridiplantae</taxon>
        <taxon>Streptophyta</taxon>
        <taxon>Embryophyta</taxon>
        <taxon>Tracheophyta</taxon>
        <taxon>Spermatophyta</taxon>
        <taxon>Magnoliopsida</taxon>
        <taxon>eudicotyledons</taxon>
        <taxon>Gunneridae</taxon>
        <taxon>Pentapetalae</taxon>
        <taxon>rosids</taxon>
        <taxon>malvids</taxon>
        <taxon>Malvales</taxon>
        <taxon>Malvaceae</taxon>
        <taxon>Grewioideae</taxon>
        <taxon>Apeibeae</taxon>
        <taxon>Corchorus</taxon>
    </lineage>
</organism>
<gene>
    <name evidence="2" type="ORF">CCACVL1_29549</name>
</gene>
<evidence type="ECO:0000313" key="3">
    <source>
        <dbReference type="Proteomes" id="UP000188268"/>
    </source>
</evidence>
<reference evidence="2 3" key="1">
    <citation type="submission" date="2013-09" db="EMBL/GenBank/DDBJ databases">
        <title>Corchorus capsularis genome sequencing.</title>
        <authorList>
            <person name="Alam M."/>
            <person name="Haque M.S."/>
            <person name="Islam M.S."/>
            <person name="Emdad E.M."/>
            <person name="Islam M.M."/>
            <person name="Ahmed B."/>
            <person name="Halim A."/>
            <person name="Hossen Q.M.M."/>
            <person name="Hossain M.Z."/>
            <person name="Ahmed R."/>
            <person name="Khan M.M."/>
            <person name="Islam R."/>
            <person name="Rashid M.M."/>
            <person name="Khan S.A."/>
            <person name="Rahman M.S."/>
            <person name="Alam M."/>
        </authorList>
    </citation>
    <scope>NUCLEOTIDE SEQUENCE [LARGE SCALE GENOMIC DNA]</scope>
    <source>
        <strain evidence="3">cv. CVL-1</strain>
        <tissue evidence="2">Whole seedling</tissue>
    </source>
</reference>
<dbReference type="AlphaFoldDB" id="A0A1R3G1D0"/>
<accession>A0A1R3G1D0</accession>
<dbReference type="Proteomes" id="UP000188268">
    <property type="component" value="Unassembled WGS sequence"/>
</dbReference>
<keyword evidence="3" id="KW-1185">Reference proteome</keyword>
<dbReference type="EMBL" id="AWWV01015669">
    <property type="protein sequence ID" value="OMO51857.1"/>
    <property type="molecule type" value="Genomic_DNA"/>
</dbReference>
<proteinExistence type="predicted"/>